<dbReference type="AlphaFoldDB" id="A0A7R9G664"/>
<sequence>MLFHSDTNAFWKPTSGKVNTRSTCLVGTRGKGTRSSGQKGQSNLIIWCTDGRQSESKMVPEQLPGAYAILKAKFLSTKTLVEPKCNLKFVKVMDWLDHVLHHTKEKELNDKNLNMSLAASHASRVKTTWRYFFKIPMMQCVMIFPFVLSQEYTEEDASANMVIDDTIIDDVEKRACAVGLRSRQAQRRVVEFQGRRREFAGNQEGGVVAMAEGWGSGANEIGRERRRRRKSYCGGKRKHWLRAGYCGGKRKHWLRAGYYGGKRKHWMRAGYCGAGVGAFLTSPTPRPLF</sequence>
<reference evidence="1" key="1">
    <citation type="submission" date="2020-11" db="EMBL/GenBank/DDBJ databases">
        <authorList>
            <person name="Tran Van P."/>
        </authorList>
    </citation>
    <scope>NUCLEOTIDE SEQUENCE</scope>
</reference>
<gene>
    <name evidence="1" type="ORF">TSIB3V08_LOCUS11185</name>
</gene>
<proteinExistence type="predicted"/>
<dbReference type="EMBL" id="OC008558">
    <property type="protein sequence ID" value="CAD7267171.1"/>
    <property type="molecule type" value="Genomic_DNA"/>
</dbReference>
<organism evidence="1">
    <name type="scientific">Timema shepardi</name>
    <name type="common">Walking stick</name>
    <dbReference type="NCBI Taxonomy" id="629360"/>
    <lineage>
        <taxon>Eukaryota</taxon>
        <taxon>Metazoa</taxon>
        <taxon>Ecdysozoa</taxon>
        <taxon>Arthropoda</taxon>
        <taxon>Hexapoda</taxon>
        <taxon>Insecta</taxon>
        <taxon>Pterygota</taxon>
        <taxon>Neoptera</taxon>
        <taxon>Polyneoptera</taxon>
        <taxon>Phasmatodea</taxon>
        <taxon>Timematodea</taxon>
        <taxon>Timematoidea</taxon>
        <taxon>Timematidae</taxon>
        <taxon>Timema</taxon>
    </lineage>
</organism>
<accession>A0A7R9G664</accession>
<evidence type="ECO:0000313" key="1">
    <source>
        <dbReference type="EMBL" id="CAD7267171.1"/>
    </source>
</evidence>
<protein>
    <submittedName>
        <fullName evidence="1">Uncharacterized protein</fullName>
    </submittedName>
</protein>
<name>A0A7R9G664_TIMSH</name>